<protein>
    <submittedName>
        <fullName evidence="2">DNA-binding protein</fullName>
    </submittedName>
</protein>
<evidence type="ECO:0000313" key="3">
    <source>
        <dbReference type="Proteomes" id="UP000217276"/>
    </source>
</evidence>
<dbReference type="EMBL" id="CP022384">
    <property type="protein sequence ID" value="ATA81724.1"/>
    <property type="molecule type" value="Genomic_DNA"/>
</dbReference>
<gene>
    <name evidence="2" type="ORF">CGC53_04840</name>
</gene>
<dbReference type="InterPro" id="IPR051675">
    <property type="entry name" value="Endo/Exo/Phosphatase_dom_1"/>
</dbReference>
<keyword evidence="1" id="KW-1133">Transmembrane helix</keyword>
<name>A0A250F9C7_9FLAO</name>
<dbReference type="KEGG" id="clk:CGC53_04840"/>
<dbReference type="GO" id="GO:0003677">
    <property type="term" value="F:DNA binding"/>
    <property type="evidence" value="ECO:0007669"/>
    <property type="project" value="UniProtKB-KW"/>
</dbReference>
<dbReference type="RefSeq" id="WP_095913723.1">
    <property type="nucleotide sequence ID" value="NZ_CP022384.1"/>
</dbReference>
<proteinExistence type="predicted"/>
<dbReference type="AlphaFoldDB" id="A0A250F9C7"/>
<dbReference type="Pfam" id="PF12836">
    <property type="entry name" value="HHH_3"/>
    <property type="match status" value="2"/>
</dbReference>
<dbReference type="SUPFAM" id="SSF47781">
    <property type="entry name" value="RuvA domain 2-like"/>
    <property type="match status" value="2"/>
</dbReference>
<keyword evidence="1" id="KW-0472">Membrane</keyword>
<dbReference type="PANTHER" id="PTHR21180">
    <property type="entry name" value="ENDONUCLEASE/EXONUCLEASE/PHOSPHATASE FAMILY DOMAIN-CONTAINING PROTEIN 1"/>
    <property type="match status" value="1"/>
</dbReference>
<sequence>MFFDYQRNRGILALLVLIVVVQLVFYYWPISSSFAEVEDTRLQTELDSLRQLAARHKDTIYPFNPNFISDYKGFKLGLTTAQLDKLQAFRAAGKYVNSAEEFQRVTGISDSLLRRMAPAFRFPEWVKNKNKDNEQKTAAEHIEKQDINTATQEELMKIYGIGEGFSNRILKYKEKLQGFTYIDQVAEVYGLEKEVYERVAARFEVKTPPVIVKKDLNAISRYDLSKIPYIKYGESNKIIGLRSEVGMFKHLDDLLQIEGFDEARIKRLALYLYVGD</sequence>
<keyword evidence="2" id="KW-0238">DNA-binding</keyword>
<reference evidence="3" key="1">
    <citation type="submission" date="2017-06" db="EMBL/GenBank/DDBJ databases">
        <title>Capnocytophaga spp. assemblies.</title>
        <authorList>
            <person name="Gulvik C.A."/>
        </authorList>
    </citation>
    <scope>NUCLEOTIDE SEQUENCE [LARGE SCALE GENOMIC DNA]</scope>
    <source>
        <strain evidence="3">H6253</strain>
    </source>
</reference>
<organism evidence="2 3">
    <name type="scientific">Capnocytophaga leadbetteri</name>
    <dbReference type="NCBI Taxonomy" id="327575"/>
    <lineage>
        <taxon>Bacteria</taxon>
        <taxon>Pseudomonadati</taxon>
        <taxon>Bacteroidota</taxon>
        <taxon>Flavobacteriia</taxon>
        <taxon>Flavobacteriales</taxon>
        <taxon>Flavobacteriaceae</taxon>
        <taxon>Capnocytophaga</taxon>
    </lineage>
</organism>
<feature type="transmembrane region" description="Helical" evidence="1">
    <location>
        <begin position="12"/>
        <end position="30"/>
    </location>
</feature>
<evidence type="ECO:0000256" key="1">
    <source>
        <dbReference type="SAM" id="Phobius"/>
    </source>
</evidence>
<dbReference type="InterPro" id="IPR010994">
    <property type="entry name" value="RuvA_2-like"/>
</dbReference>
<dbReference type="Gene3D" id="1.10.150.320">
    <property type="entry name" value="Photosystem II 12 kDa extrinsic protein"/>
    <property type="match status" value="1"/>
</dbReference>
<dbReference type="Proteomes" id="UP000217276">
    <property type="component" value="Chromosome"/>
</dbReference>
<evidence type="ECO:0000313" key="2">
    <source>
        <dbReference type="EMBL" id="ATA81724.1"/>
    </source>
</evidence>
<keyword evidence="1" id="KW-0812">Transmembrane</keyword>
<dbReference type="Gene3D" id="1.10.150.280">
    <property type="entry name" value="AF1531-like domain"/>
    <property type="match status" value="1"/>
</dbReference>
<dbReference type="PANTHER" id="PTHR21180:SF32">
    <property type="entry name" value="ENDONUCLEASE_EXONUCLEASE_PHOSPHATASE FAMILY DOMAIN-CONTAINING PROTEIN 1"/>
    <property type="match status" value="1"/>
</dbReference>
<keyword evidence="3" id="KW-1185">Reference proteome</keyword>
<accession>A0A250F9C7</accession>